<keyword evidence="2" id="KW-1185">Reference proteome</keyword>
<dbReference type="InterPro" id="IPR008949">
    <property type="entry name" value="Isoprenoid_synthase_dom_sf"/>
</dbReference>
<dbReference type="Gene3D" id="1.10.600.10">
    <property type="entry name" value="Farnesyl Diphosphate Synthase"/>
    <property type="match status" value="1"/>
</dbReference>
<evidence type="ECO:0000313" key="1">
    <source>
        <dbReference type="EMBL" id="KUI73482.1"/>
    </source>
</evidence>
<reference evidence="1" key="1">
    <citation type="submission" date="2014-12" db="EMBL/GenBank/DDBJ databases">
        <title>Genome Sequence of Valsa Canker Pathogens Uncovers a Specific Adaption of Colonization on Woody Bark.</title>
        <authorList>
            <person name="Yin Z."/>
            <person name="Liu H."/>
            <person name="Gao X."/>
            <person name="Li Z."/>
            <person name="Song N."/>
            <person name="Ke X."/>
            <person name="Dai Q."/>
            <person name="Wu Y."/>
            <person name="Sun Y."/>
            <person name="Xu J.-R."/>
            <person name="Kang Z.K."/>
            <person name="Wang L."/>
            <person name="Huang L."/>
        </authorList>
    </citation>
    <scope>NUCLEOTIDE SEQUENCE [LARGE SCALE GENOMIC DNA]</scope>
    <source>
        <strain evidence="1">03-8</strain>
    </source>
</reference>
<sequence length="116" mass="13275">MDDARNAQAYRDRTLHFVSACLGLLEPDFHPQNRIVQSFDMIGSALSTSYNKSQRQQFYDEIAQFMEASEMEQSYRLQDRIFTLEEYWPVRMGNSAVYATSAVGEFSMPLQLAASG</sequence>
<dbReference type="Pfam" id="PF19086">
    <property type="entry name" value="Terpene_syn_C_2"/>
    <property type="match status" value="1"/>
</dbReference>
<dbReference type="OrthoDB" id="2861623at2759"/>
<accession>A0A194WAW9</accession>
<dbReference type="SMR" id="A0A194WAW9"/>
<gene>
    <name evidence="1" type="ORF">VM1G_09147</name>
</gene>
<dbReference type="EMBL" id="CM003107">
    <property type="protein sequence ID" value="KUI73482.1"/>
    <property type="molecule type" value="Genomic_DNA"/>
</dbReference>
<dbReference type="AlphaFoldDB" id="A0A194WAW9"/>
<dbReference type="SUPFAM" id="SSF48576">
    <property type="entry name" value="Terpenoid synthases"/>
    <property type="match status" value="1"/>
</dbReference>
<name>A0A194WAW9_CYTMA</name>
<organism evidence="1 2">
    <name type="scientific">Cytospora mali</name>
    <name type="common">Apple Valsa canker fungus</name>
    <name type="synonym">Valsa mali</name>
    <dbReference type="NCBI Taxonomy" id="578113"/>
    <lineage>
        <taxon>Eukaryota</taxon>
        <taxon>Fungi</taxon>
        <taxon>Dikarya</taxon>
        <taxon>Ascomycota</taxon>
        <taxon>Pezizomycotina</taxon>
        <taxon>Sordariomycetes</taxon>
        <taxon>Sordariomycetidae</taxon>
        <taxon>Diaporthales</taxon>
        <taxon>Cytosporaceae</taxon>
        <taxon>Cytospora</taxon>
    </lineage>
</organism>
<evidence type="ECO:0000313" key="2">
    <source>
        <dbReference type="Proteomes" id="UP000078559"/>
    </source>
</evidence>
<protein>
    <submittedName>
        <fullName evidence="1">Uncharacterized protein</fullName>
    </submittedName>
</protein>
<proteinExistence type="predicted"/>
<dbReference type="Proteomes" id="UP000078559">
    <property type="component" value="Chromosome 10"/>
</dbReference>